<evidence type="ECO:0000313" key="2">
    <source>
        <dbReference type="Proteomes" id="UP000249061"/>
    </source>
</evidence>
<proteinExistence type="predicted"/>
<sequence length="174" mass="19760">MPIPARLRPPDLDAEEVHRFCGLCDDIETGVIDGADVSALLAKWNARANRRYQPREFADYYGATDKLAFVSEALLPRPTRLDDLRADEVLSVLEDVRNATLPEQYNSYFLTWLDVQFPNADVSDLIYWPDQWFDVSEALDEDLSAAQLLCALMERTGRKLPGAVHVELPWPVPK</sequence>
<dbReference type="EMBL" id="QFQP01000035">
    <property type="protein sequence ID" value="PZR06946.1"/>
    <property type="molecule type" value="Genomic_DNA"/>
</dbReference>
<comment type="caution">
    <text evidence="1">The sequence shown here is derived from an EMBL/GenBank/DDBJ whole genome shotgun (WGS) entry which is preliminary data.</text>
</comment>
<name>A0A2W5T475_9BACT</name>
<gene>
    <name evidence="1" type="ORF">DI536_29185</name>
</gene>
<dbReference type="Proteomes" id="UP000249061">
    <property type="component" value="Unassembled WGS sequence"/>
</dbReference>
<protein>
    <submittedName>
        <fullName evidence="1">Uncharacterized protein</fullName>
    </submittedName>
</protein>
<organism evidence="1 2">
    <name type="scientific">Archangium gephyra</name>
    <dbReference type="NCBI Taxonomy" id="48"/>
    <lineage>
        <taxon>Bacteria</taxon>
        <taxon>Pseudomonadati</taxon>
        <taxon>Myxococcota</taxon>
        <taxon>Myxococcia</taxon>
        <taxon>Myxococcales</taxon>
        <taxon>Cystobacterineae</taxon>
        <taxon>Archangiaceae</taxon>
        <taxon>Archangium</taxon>
    </lineage>
</organism>
<dbReference type="AlphaFoldDB" id="A0A2W5T475"/>
<reference evidence="1 2" key="1">
    <citation type="submission" date="2017-08" db="EMBL/GenBank/DDBJ databases">
        <title>Infants hospitalized years apart are colonized by the same room-sourced microbial strains.</title>
        <authorList>
            <person name="Brooks B."/>
            <person name="Olm M.R."/>
            <person name="Firek B.A."/>
            <person name="Baker R."/>
            <person name="Thomas B.C."/>
            <person name="Morowitz M.J."/>
            <person name="Banfield J.F."/>
        </authorList>
    </citation>
    <scope>NUCLEOTIDE SEQUENCE [LARGE SCALE GENOMIC DNA]</scope>
    <source>
        <strain evidence="1">S2_003_000_R2_14</strain>
    </source>
</reference>
<evidence type="ECO:0000313" key="1">
    <source>
        <dbReference type="EMBL" id="PZR06946.1"/>
    </source>
</evidence>
<accession>A0A2W5T475</accession>